<feature type="transmembrane region" description="Helical" evidence="2">
    <location>
        <begin position="20"/>
        <end position="43"/>
    </location>
</feature>
<protein>
    <submittedName>
        <fullName evidence="4">SPOR domain-containing protein</fullName>
    </submittedName>
</protein>
<dbReference type="Pfam" id="PF05036">
    <property type="entry name" value="SPOR"/>
    <property type="match status" value="1"/>
</dbReference>
<dbReference type="InterPro" id="IPR007730">
    <property type="entry name" value="SPOR-like_dom"/>
</dbReference>
<sequence>MSSTVAQPGSIFDDEEDGLSGFTILAILATLLMVFALVVYYAYRQGMATGIAASETLPAVVADPTPIAEDVPLTANRDGTRQEVQDLLAGNSTTRTVTEENPSRDALNGYSGAPTAARREPVRQETVAERASTASTSETTQQRQASEPPRQKPAVAAAQTPVRQDPVVRTVEQRPAVQPVQQRPAPAAAAAATHVVQVGAFDSNKAALDYFDSLGSRMGGLLSGKSPDIQVAEVKGRTYHRLRIGPFTSKSDADAYCRSLKAKGQDCLVRGV</sequence>
<dbReference type="SUPFAM" id="SSF110997">
    <property type="entry name" value="Sporulation related repeat"/>
    <property type="match status" value="1"/>
</dbReference>
<dbReference type="Proteomes" id="UP001142610">
    <property type="component" value="Unassembled WGS sequence"/>
</dbReference>
<keyword evidence="2" id="KW-0472">Membrane</keyword>
<keyword evidence="2" id="KW-0812">Transmembrane</keyword>
<organism evidence="4 5">
    <name type="scientific">Parvularcula maris</name>
    <dbReference type="NCBI Taxonomy" id="2965077"/>
    <lineage>
        <taxon>Bacteria</taxon>
        <taxon>Pseudomonadati</taxon>
        <taxon>Pseudomonadota</taxon>
        <taxon>Alphaproteobacteria</taxon>
        <taxon>Parvularculales</taxon>
        <taxon>Parvularculaceae</taxon>
        <taxon>Parvularcula</taxon>
    </lineage>
</organism>
<dbReference type="Gene3D" id="3.30.70.1070">
    <property type="entry name" value="Sporulation related repeat"/>
    <property type="match status" value="1"/>
</dbReference>
<dbReference type="PROSITE" id="PS51724">
    <property type="entry name" value="SPOR"/>
    <property type="match status" value="1"/>
</dbReference>
<accession>A0A9X2RH57</accession>
<evidence type="ECO:0000256" key="1">
    <source>
        <dbReference type="SAM" id="MobiDB-lite"/>
    </source>
</evidence>
<reference evidence="4" key="1">
    <citation type="submission" date="2022-07" db="EMBL/GenBank/DDBJ databases">
        <title>Parvularcula maris sp. nov., an algicidal bacterium isolated from seawater.</title>
        <authorList>
            <person name="Li F."/>
        </authorList>
    </citation>
    <scope>NUCLEOTIDE SEQUENCE</scope>
    <source>
        <strain evidence="4">BGMRC 0090</strain>
    </source>
</reference>
<name>A0A9X2RH57_9PROT</name>
<feature type="compositionally biased region" description="Low complexity" evidence="1">
    <location>
        <begin position="129"/>
        <end position="147"/>
    </location>
</feature>
<proteinExistence type="predicted"/>
<feature type="compositionally biased region" description="Basic and acidic residues" evidence="1">
    <location>
        <begin position="117"/>
        <end position="128"/>
    </location>
</feature>
<dbReference type="EMBL" id="JANIBC010000002">
    <property type="protein sequence ID" value="MCQ8184560.1"/>
    <property type="molecule type" value="Genomic_DNA"/>
</dbReference>
<evidence type="ECO:0000313" key="5">
    <source>
        <dbReference type="Proteomes" id="UP001142610"/>
    </source>
</evidence>
<feature type="region of interest" description="Disordered" evidence="1">
    <location>
        <begin position="89"/>
        <end position="168"/>
    </location>
</feature>
<feature type="domain" description="SPOR" evidence="3">
    <location>
        <begin position="188"/>
        <end position="272"/>
    </location>
</feature>
<dbReference type="RefSeq" id="WP_256618408.1">
    <property type="nucleotide sequence ID" value="NZ_JANIBC010000002.1"/>
</dbReference>
<evidence type="ECO:0000259" key="3">
    <source>
        <dbReference type="PROSITE" id="PS51724"/>
    </source>
</evidence>
<gene>
    <name evidence="4" type="ORF">NOG11_04085</name>
</gene>
<evidence type="ECO:0000313" key="4">
    <source>
        <dbReference type="EMBL" id="MCQ8184560.1"/>
    </source>
</evidence>
<keyword evidence="2" id="KW-1133">Transmembrane helix</keyword>
<dbReference type="InterPro" id="IPR036680">
    <property type="entry name" value="SPOR-like_sf"/>
</dbReference>
<evidence type="ECO:0000256" key="2">
    <source>
        <dbReference type="SAM" id="Phobius"/>
    </source>
</evidence>
<dbReference type="GO" id="GO:0042834">
    <property type="term" value="F:peptidoglycan binding"/>
    <property type="evidence" value="ECO:0007669"/>
    <property type="project" value="InterPro"/>
</dbReference>
<keyword evidence="5" id="KW-1185">Reference proteome</keyword>
<comment type="caution">
    <text evidence="4">The sequence shown here is derived from an EMBL/GenBank/DDBJ whole genome shotgun (WGS) entry which is preliminary data.</text>
</comment>
<dbReference type="AlphaFoldDB" id="A0A9X2RH57"/>